<name>A0AAW6KDK3_9BACI</name>
<dbReference type="Proteomes" id="UP001216709">
    <property type="component" value="Unassembled WGS sequence"/>
</dbReference>
<sequence length="56" mass="6389">MPFEELLSCLLMAALCVLLFVKAMGYRKENRRGLMASFMIFSIVCLITLIIKIPVH</sequence>
<keyword evidence="1" id="KW-0812">Transmembrane</keyword>
<accession>A0AAW6KDK3</accession>
<evidence type="ECO:0000256" key="1">
    <source>
        <dbReference type="SAM" id="Phobius"/>
    </source>
</evidence>
<evidence type="ECO:0000313" key="3">
    <source>
        <dbReference type="Proteomes" id="UP001216709"/>
    </source>
</evidence>
<proteinExistence type="predicted"/>
<keyword evidence="1" id="KW-0472">Membrane</keyword>
<dbReference type="AlphaFoldDB" id="A0AAW6KDK3"/>
<organism evidence="2 3">
    <name type="scientific">Bacillus paralicheniformis</name>
    <dbReference type="NCBI Taxonomy" id="1648923"/>
    <lineage>
        <taxon>Bacteria</taxon>
        <taxon>Bacillati</taxon>
        <taxon>Bacillota</taxon>
        <taxon>Bacilli</taxon>
        <taxon>Bacillales</taxon>
        <taxon>Bacillaceae</taxon>
        <taxon>Bacillus</taxon>
    </lineage>
</organism>
<dbReference type="EMBL" id="JARAFO010000043">
    <property type="protein sequence ID" value="MDE1453302.1"/>
    <property type="molecule type" value="Genomic_DNA"/>
</dbReference>
<keyword evidence="1" id="KW-1133">Transmembrane helix</keyword>
<gene>
    <name evidence="2" type="ORF">PVN32_14085</name>
</gene>
<protein>
    <recommendedName>
        <fullName evidence="4">DUF3953 domain-containing protein</fullName>
    </recommendedName>
</protein>
<comment type="caution">
    <text evidence="2">The sequence shown here is derived from an EMBL/GenBank/DDBJ whole genome shotgun (WGS) entry which is preliminary data.</text>
</comment>
<evidence type="ECO:0000313" key="2">
    <source>
        <dbReference type="EMBL" id="MDE1453302.1"/>
    </source>
</evidence>
<evidence type="ECO:0008006" key="4">
    <source>
        <dbReference type="Google" id="ProtNLM"/>
    </source>
</evidence>
<reference evidence="2" key="1">
    <citation type="submission" date="2022-12" db="EMBL/GenBank/DDBJ databases">
        <title>Draft Genome Sequences of Bacillus licheniformis and Bacillus paralicheniformis strains isolated from Irish skim milk powders.</title>
        <authorList>
            <person name="Lourenco A."/>
            <person name="Li F."/>
            <person name="Geraldine D."/>
            <person name="Tobin J.T."/>
            <person name="Butler F."/>
            <person name="Jordan K."/>
            <person name="Obrien T."/>
        </authorList>
    </citation>
    <scope>NUCLEOTIDE SEQUENCE</scope>
    <source>
        <strain evidence="2">3370</strain>
    </source>
</reference>
<dbReference type="RefSeq" id="WP_186440166.1">
    <property type="nucleotide sequence ID" value="NZ_CP068988.1"/>
</dbReference>
<feature type="transmembrane region" description="Helical" evidence="1">
    <location>
        <begin position="35"/>
        <end position="55"/>
    </location>
</feature>